<dbReference type="PIRSF" id="PIRSF001589">
    <property type="entry name" value="Asn_synthetase_glu-h"/>
    <property type="match status" value="1"/>
</dbReference>
<evidence type="ECO:0000256" key="1">
    <source>
        <dbReference type="ARBA" id="ARBA00005187"/>
    </source>
</evidence>
<evidence type="ECO:0000256" key="2">
    <source>
        <dbReference type="ARBA" id="ARBA00005752"/>
    </source>
</evidence>
<dbReference type="GO" id="GO:0004066">
    <property type="term" value="F:asparagine synthase (glutamine-hydrolyzing) activity"/>
    <property type="evidence" value="ECO:0007669"/>
    <property type="project" value="UniProtKB-EC"/>
</dbReference>
<dbReference type="InterPro" id="IPR029055">
    <property type="entry name" value="Ntn_hydrolases_N"/>
</dbReference>
<dbReference type="PANTHER" id="PTHR43284:SF1">
    <property type="entry name" value="ASPARAGINE SYNTHETASE"/>
    <property type="match status" value="1"/>
</dbReference>
<dbReference type="GO" id="GO:0006529">
    <property type="term" value="P:asparagine biosynthetic process"/>
    <property type="evidence" value="ECO:0007669"/>
    <property type="project" value="InterPro"/>
</dbReference>
<evidence type="ECO:0000256" key="4">
    <source>
        <dbReference type="ARBA" id="ARBA00022741"/>
    </source>
</evidence>
<dbReference type="InterPro" id="IPR033738">
    <property type="entry name" value="AsnB_N"/>
</dbReference>
<comment type="catalytic activity">
    <reaction evidence="7">
        <text>L-aspartate + L-glutamine + ATP + H2O = L-asparagine + L-glutamate + AMP + diphosphate + H(+)</text>
        <dbReference type="Rhea" id="RHEA:12228"/>
        <dbReference type="ChEBI" id="CHEBI:15377"/>
        <dbReference type="ChEBI" id="CHEBI:15378"/>
        <dbReference type="ChEBI" id="CHEBI:29985"/>
        <dbReference type="ChEBI" id="CHEBI:29991"/>
        <dbReference type="ChEBI" id="CHEBI:30616"/>
        <dbReference type="ChEBI" id="CHEBI:33019"/>
        <dbReference type="ChEBI" id="CHEBI:58048"/>
        <dbReference type="ChEBI" id="CHEBI:58359"/>
        <dbReference type="ChEBI" id="CHEBI:456215"/>
        <dbReference type="EC" id="6.3.5.4"/>
    </reaction>
</comment>
<comment type="pathway">
    <text evidence="1">Amino-acid biosynthesis; L-asparagine biosynthesis; L-asparagine from L-aspartate (L-Gln route): step 1/1.</text>
</comment>
<feature type="domain" description="Glutamine amidotransferase type-2" evidence="9">
    <location>
        <begin position="2"/>
        <end position="249"/>
    </location>
</feature>
<proteinExistence type="inferred from homology"/>
<evidence type="ECO:0000313" key="11">
    <source>
        <dbReference type="Proteomes" id="UP000343335"/>
    </source>
</evidence>
<evidence type="ECO:0000256" key="6">
    <source>
        <dbReference type="ARBA" id="ARBA00022962"/>
    </source>
</evidence>
<organism evidence="10 11">
    <name type="scientific">Pandoraea commovens</name>
    <dbReference type="NCBI Taxonomy" id="2508289"/>
    <lineage>
        <taxon>Bacteria</taxon>
        <taxon>Pseudomonadati</taxon>
        <taxon>Pseudomonadota</taxon>
        <taxon>Betaproteobacteria</taxon>
        <taxon>Burkholderiales</taxon>
        <taxon>Burkholderiaceae</taxon>
        <taxon>Pandoraea</taxon>
    </lineage>
</organism>
<dbReference type="EMBL" id="CABPSA010000002">
    <property type="protein sequence ID" value="VVD85655.1"/>
    <property type="molecule type" value="Genomic_DNA"/>
</dbReference>
<dbReference type="NCBIfam" id="TIGR01536">
    <property type="entry name" value="asn_synth_AEB"/>
    <property type="match status" value="1"/>
</dbReference>
<dbReference type="InterPro" id="IPR017932">
    <property type="entry name" value="GATase_2_dom"/>
</dbReference>
<dbReference type="CDD" id="cd01991">
    <property type="entry name" value="Asn_synthase_B_C"/>
    <property type="match status" value="1"/>
</dbReference>
<dbReference type="PROSITE" id="PS51278">
    <property type="entry name" value="GATASE_TYPE_2"/>
    <property type="match status" value="1"/>
</dbReference>
<sequence length="668" mass="74676">MCGIFGLLQSQPFNGHELIRMSQSIRHRGPDDEGFMVISDGHEVHFGGADTPDHVMQADLAYTPRERIDPQWRSAAGGLAFGHRRLSIVDLSLRGHQPCMYGDRYWITYNGEVYNYIELREELKAEGFRFETESDTEVILAAYMAWGKDCLRRFNGMWALAIYDARTQEVFLARDRFGVKPLYYTVEGGRFAFASEIKVLAQADGWKARADETQLLDFLAWDITDHTDRTTFAGVRQLPAGSFMVLNLKDWQSPTGKAGAQALHIERWYEVKPASYSSREAVDMLPELMASAVSLRLRADVPVGSCLSGGLDSSAIVCLMRKGLSAVGSTAALKTFTAGSNDAAFDETRFARTVIEAAGTEAHFVTPEPSRLFDQVDKLVWHQDEPFGSTSIFAQWCVFDLASRNDIVVMLDGQGADEIFGGYRGFFGAYLAGLVRSGNLSGWMREAAAMRQEIGFSGVRSIGYTAAYLYPKLVSLLGKFDGRAYSDQDWLAPGARRVLERNPYEVVGGRTTSVRELSVAQLVSTNLPRLLHWEDRNSMAFSLEARVPFLDYRVVECALAMDDAEKVGGGVSKRVLRESMRGLVPDAVLDRRDKMGFVTAEPAWVRDPAYVQMFRRELEESVARLPGYVSPGIVDRFDAVVRGEKKFDFRYWRTISAGKWAKTFDVAA</sequence>
<dbReference type="Pfam" id="PF13537">
    <property type="entry name" value="GATase_7"/>
    <property type="match status" value="1"/>
</dbReference>
<dbReference type="SUPFAM" id="SSF56235">
    <property type="entry name" value="N-terminal nucleophile aminohydrolases (Ntn hydrolases)"/>
    <property type="match status" value="1"/>
</dbReference>
<comment type="similarity">
    <text evidence="2">Belongs to the asparagine synthetase family.</text>
</comment>
<dbReference type="AlphaFoldDB" id="A0A5E4TCN2"/>
<evidence type="ECO:0000256" key="7">
    <source>
        <dbReference type="ARBA" id="ARBA00048741"/>
    </source>
</evidence>
<keyword evidence="10" id="KW-0436">Ligase</keyword>
<dbReference type="InterPro" id="IPR051786">
    <property type="entry name" value="ASN_synthetase/amidase"/>
</dbReference>
<dbReference type="SUPFAM" id="SSF52402">
    <property type="entry name" value="Adenine nucleotide alpha hydrolases-like"/>
    <property type="match status" value="1"/>
</dbReference>
<evidence type="ECO:0000256" key="3">
    <source>
        <dbReference type="ARBA" id="ARBA00012737"/>
    </source>
</evidence>
<dbReference type="Pfam" id="PF00733">
    <property type="entry name" value="Asn_synthase"/>
    <property type="match status" value="1"/>
</dbReference>
<dbReference type="InterPro" id="IPR014729">
    <property type="entry name" value="Rossmann-like_a/b/a_fold"/>
</dbReference>
<dbReference type="OrthoDB" id="9763290at2"/>
<keyword evidence="4 8" id="KW-0547">Nucleotide-binding</keyword>
<dbReference type="InterPro" id="IPR006426">
    <property type="entry name" value="Asn_synth_AEB"/>
</dbReference>
<evidence type="ECO:0000256" key="5">
    <source>
        <dbReference type="ARBA" id="ARBA00022840"/>
    </source>
</evidence>
<evidence type="ECO:0000256" key="8">
    <source>
        <dbReference type="PIRSR" id="PIRSR001589-2"/>
    </source>
</evidence>
<dbReference type="Gene3D" id="3.60.20.10">
    <property type="entry name" value="Glutamine Phosphoribosylpyrophosphate, subunit 1, domain 1"/>
    <property type="match status" value="1"/>
</dbReference>
<feature type="binding site" evidence="8">
    <location>
        <position position="135"/>
    </location>
    <ligand>
        <name>L-glutamine</name>
        <dbReference type="ChEBI" id="CHEBI:58359"/>
    </ligand>
</feature>
<dbReference type="PANTHER" id="PTHR43284">
    <property type="entry name" value="ASPARAGINE SYNTHETASE (GLUTAMINE-HYDROLYZING)"/>
    <property type="match status" value="1"/>
</dbReference>
<dbReference type="Gene3D" id="3.40.50.620">
    <property type="entry name" value="HUPs"/>
    <property type="match status" value="1"/>
</dbReference>
<keyword evidence="6" id="KW-0315">Glutamine amidotransferase</keyword>
<evidence type="ECO:0000313" key="10">
    <source>
        <dbReference type="EMBL" id="VVD85655.1"/>
    </source>
</evidence>
<dbReference type="RefSeq" id="WP_150663596.1">
    <property type="nucleotide sequence ID" value="NZ_CABPSA010000002.1"/>
</dbReference>
<keyword evidence="5 8" id="KW-0067">ATP-binding</keyword>
<protein>
    <recommendedName>
        <fullName evidence="3">asparagine synthase (glutamine-hydrolyzing)</fullName>
        <ecNumber evidence="3">6.3.5.4</ecNumber>
    </recommendedName>
</protein>
<name>A0A5E4TCN2_9BURK</name>
<gene>
    <name evidence="10" type="ORF">PCO31010_01360</name>
</gene>
<dbReference type="GO" id="GO:0005524">
    <property type="term" value="F:ATP binding"/>
    <property type="evidence" value="ECO:0007669"/>
    <property type="project" value="UniProtKB-KW"/>
</dbReference>
<dbReference type="CDD" id="cd00712">
    <property type="entry name" value="AsnB"/>
    <property type="match status" value="1"/>
</dbReference>
<dbReference type="InterPro" id="IPR001962">
    <property type="entry name" value="Asn_synthase"/>
</dbReference>
<dbReference type="EC" id="6.3.5.4" evidence="3"/>
<accession>A0A5E4TCN2</accession>
<evidence type="ECO:0000259" key="9">
    <source>
        <dbReference type="PROSITE" id="PS51278"/>
    </source>
</evidence>
<dbReference type="GO" id="GO:0005829">
    <property type="term" value="C:cytosol"/>
    <property type="evidence" value="ECO:0007669"/>
    <property type="project" value="TreeGrafter"/>
</dbReference>
<dbReference type="Proteomes" id="UP000343335">
    <property type="component" value="Unassembled WGS sequence"/>
</dbReference>
<reference evidence="10 11" key="1">
    <citation type="submission" date="2019-08" db="EMBL/GenBank/DDBJ databases">
        <authorList>
            <person name="Peeters C."/>
        </authorList>
    </citation>
    <scope>NUCLEOTIDE SEQUENCE [LARGE SCALE GENOMIC DNA]</scope>
    <source>
        <strain evidence="10 11">LMG 31010</strain>
    </source>
</reference>